<protein>
    <submittedName>
        <fullName evidence="1">Uncharacterized protein</fullName>
    </submittedName>
</protein>
<keyword evidence="2" id="KW-1185">Reference proteome</keyword>
<evidence type="ECO:0000313" key="1">
    <source>
        <dbReference type="EMBL" id="RNA41195.1"/>
    </source>
</evidence>
<accession>A0A3M7SZS7</accession>
<name>A0A3M7SZS7_BRAPC</name>
<gene>
    <name evidence="1" type="ORF">BpHYR1_012121</name>
</gene>
<comment type="caution">
    <text evidence="1">The sequence shown here is derived from an EMBL/GenBank/DDBJ whole genome shotgun (WGS) entry which is preliminary data.</text>
</comment>
<dbReference type="EMBL" id="REGN01000532">
    <property type="protein sequence ID" value="RNA41195.1"/>
    <property type="molecule type" value="Genomic_DNA"/>
</dbReference>
<proteinExistence type="predicted"/>
<dbReference type="Proteomes" id="UP000276133">
    <property type="component" value="Unassembled WGS sequence"/>
</dbReference>
<dbReference type="AlphaFoldDB" id="A0A3M7SZS7"/>
<sequence>MSVFRVMAEWQTISGATNSASPYSWYTISFVSLLDMSGRRHLLCVNPSRVSFLVSGSTITLWAFRSNVHQLQQFFDPHSDHFLIQLLLDSPLNNALSFALVEHKNRHFCVGHFIGVNQTHKATTTTTTTLVDHLTNLIQTIRL</sequence>
<reference evidence="1 2" key="1">
    <citation type="journal article" date="2018" name="Sci. Rep.">
        <title>Genomic signatures of local adaptation to the degree of environmental predictability in rotifers.</title>
        <authorList>
            <person name="Franch-Gras L."/>
            <person name="Hahn C."/>
            <person name="Garcia-Roger E.M."/>
            <person name="Carmona M.J."/>
            <person name="Serra M."/>
            <person name="Gomez A."/>
        </authorList>
    </citation>
    <scope>NUCLEOTIDE SEQUENCE [LARGE SCALE GENOMIC DNA]</scope>
    <source>
        <strain evidence="1">HYR1</strain>
    </source>
</reference>
<organism evidence="1 2">
    <name type="scientific">Brachionus plicatilis</name>
    <name type="common">Marine rotifer</name>
    <name type="synonym">Brachionus muelleri</name>
    <dbReference type="NCBI Taxonomy" id="10195"/>
    <lineage>
        <taxon>Eukaryota</taxon>
        <taxon>Metazoa</taxon>
        <taxon>Spiralia</taxon>
        <taxon>Gnathifera</taxon>
        <taxon>Rotifera</taxon>
        <taxon>Eurotatoria</taxon>
        <taxon>Monogononta</taxon>
        <taxon>Pseudotrocha</taxon>
        <taxon>Ploima</taxon>
        <taxon>Brachionidae</taxon>
        <taxon>Brachionus</taxon>
    </lineage>
</organism>
<evidence type="ECO:0000313" key="2">
    <source>
        <dbReference type="Proteomes" id="UP000276133"/>
    </source>
</evidence>